<gene>
    <name evidence="1" type="ORF">NDU88_007381</name>
</gene>
<reference evidence="1" key="1">
    <citation type="journal article" date="2022" name="bioRxiv">
        <title>Sequencing and chromosome-scale assembly of the giantPleurodeles waltlgenome.</title>
        <authorList>
            <person name="Brown T."/>
            <person name="Elewa A."/>
            <person name="Iarovenko S."/>
            <person name="Subramanian E."/>
            <person name="Araus A.J."/>
            <person name="Petzold A."/>
            <person name="Susuki M."/>
            <person name="Suzuki K.-i.T."/>
            <person name="Hayashi T."/>
            <person name="Toyoda A."/>
            <person name="Oliveira C."/>
            <person name="Osipova E."/>
            <person name="Leigh N.D."/>
            <person name="Simon A."/>
            <person name="Yun M.H."/>
        </authorList>
    </citation>
    <scope>NUCLEOTIDE SEQUENCE</scope>
    <source>
        <strain evidence="1">20211129_DDA</strain>
        <tissue evidence="1">Liver</tissue>
    </source>
</reference>
<keyword evidence="2" id="KW-1185">Reference proteome</keyword>
<organism evidence="1 2">
    <name type="scientific">Pleurodeles waltl</name>
    <name type="common">Iberian ribbed newt</name>
    <dbReference type="NCBI Taxonomy" id="8319"/>
    <lineage>
        <taxon>Eukaryota</taxon>
        <taxon>Metazoa</taxon>
        <taxon>Chordata</taxon>
        <taxon>Craniata</taxon>
        <taxon>Vertebrata</taxon>
        <taxon>Euteleostomi</taxon>
        <taxon>Amphibia</taxon>
        <taxon>Batrachia</taxon>
        <taxon>Caudata</taxon>
        <taxon>Salamandroidea</taxon>
        <taxon>Salamandridae</taxon>
        <taxon>Pleurodelinae</taxon>
        <taxon>Pleurodeles</taxon>
    </lineage>
</organism>
<evidence type="ECO:0000313" key="1">
    <source>
        <dbReference type="EMBL" id="KAJ1203597.1"/>
    </source>
</evidence>
<dbReference type="Proteomes" id="UP001066276">
    <property type="component" value="Chromosome 2_1"/>
</dbReference>
<accession>A0AAV7VTN2</accession>
<dbReference type="AlphaFoldDB" id="A0AAV7VTN2"/>
<dbReference type="EMBL" id="JANPWB010000003">
    <property type="protein sequence ID" value="KAJ1203597.1"/>
    <property type="molecule type" value="Genomic_DNA"/>
</dbReference>
<proteinExistence type="predicted"/>
<name>A0AAV7VTN2_PLEWA</name>
<evidence type="ECO:0000313" key="2">
    <source>
        <dbReference type="Proteomes" id="UP001066276"/>
    </source>
</evidence>
<sequence length="73" mass="8857">METELLPGPRRLFELRRRSPRTCARRCFRRFYLLMFNRRRECVTIYTVQVSDNPTSTQLVGNIVVHWSFTSKY</sequence>
<comment type="caution">
    <text evidence="1">The sequence shown here is derived from an EMBL/GenBank/DDBJ whole genome shotgun (WGS) entry which is preliminary data.</text>
</comment>
<protein>
    <submittedName>
        <fullName evidence="1">Uncharacterized protein</fullName>
    </submittedName>
</protein>